<dbReference type="Proteomes" id="UP001153678">
    <property type="component" value="Unassembled WGS sequence"/>
</dbReference>
<name>A0A9W4SKC9_9GLOM</name>
<evidence type="ECO:0000313" key="8">
    <source>
        <dbReference type="Proteomes" id="UP001153678"/>
    </source>
</evidence>
<dbReference type="FunFam" id="3.30.1460.20:FF:000005">
    <property type="entry name" value="Arp2/3 complex 34 kDa subunit"/>
    <property type="match status" value="1"/>
</dbReference>
<sequence>MILLDNHNVVIEETLTQPIVNNNPTAFDVKVVDFDGVSCHLSTLESNSVIRFSLSMLCYKELVQWGAQDMLQREYGPYCVSDTEEGYDFTLEFNLQNLPKDKEQREELVNKLAMIKRDLLAQPFERAFEQQAKFEDEKQTNPHSELMQIHYRDQEAFYIQAQLDRVTVIFSTLFKEDTDKIFGKVFLQEFVDARRRPNIQNAPQVLYSSKEPPLEIRHLSELQKTNKNEEIGYVTFVLFPRHFTRGDVREKTISQIQLFRDYLHYHIKCSKAYMHSRMRARVQAFLKVLNRAKPELPNVEKKTITGKTIVRT</sequence>
<comment type="function">
    <text evidence="6">Functions as actin-binding component of the Arp2/3 complex which is involved in regulation of actin polymerization and together with an activating nucleation-promoting factor (NPF) mediates the formation of branched actin networks.</text>
</comment>
<dbReference type="InterPro" id="IPR034666">
    <property type="entry name" value="ARPC2/4"/>
</dbReference>
<evidence type="ECO:0000256" key="3">
    <source>
        <dbReference type="ARBA" id="ARBA00022490"/>
    </source>
</evidence>
<dbReference type="PANTHER" id="PTHR12058">
    <property type="entry name" value="ARP2/3 COMPLEX 34 KDA SUBUNIT"/>
    <property type="match status" value="1"/>
</dbReference>
<comment type="subcellular location">
    <subcellularLocation>
        <location evidence="1 6">Cytoplasm</location>
        <location evidence="1 6">Cytoskeleton</location>
    </subcellularLocation>
</comment>
<comment type="caution">
    <text evidence="7">The sequence shown here is derived from an EMBL/GenBank/DDBJ whole genome shotgun (WGS) entry which is preliminary data.</text>
</comment>
<dbReference type="Gene3D" id="3.30.1460.20">
    <property type="match status" value="2"/>
</dbReference>
<keyword evidence="3 6" id="KW-0963">Cytoplasm</keyword>
<dbReference type="GO" id="GO:0051015">
    <property type="term" value="F:actin filament binding"/>
    <property type="evidence" value="ECO:0007669"/>
    <property type="project" value="TreeGrafter"/>
</dbReference>
<dbReference type="FunFam" id="3.30.1460.20:FF:000003">
    <property type="entry name" value="Arp2/3 complex 34 kDa subunit"/>
    <property type="match status" value="1"/>
</dbReference>
<dbReference type="SUPFAM" id="SSF69645">
    <property type="entry name" value="Arp2/3 complex subunits"/>
    <property type="match status" value="2"/>
</dbReference>
<keyword evidence="5 6" id="KW-0206">Cytoskeleton</keyword>
<dbReference type="GO" id="GO:0005200">
    <property type="term" value="F:structural constituent of cytoskeleton"/>
    <property type="evidence" value="ECO:0007669"/>
    <property type="project" value="TreeGrafter"/>
</dbReference>
<evidence type="ECO:0000256" key="6">
    <source>
        <dbReference type="RuleBase" id="RU364015"/>
    </source>
</evidence>
<proteinExistence type="inferred from homology"/>
<reference evidence="7" key="1">
    <citation type="submission" date="2022-08" db="EMBL/GenBank/DDBJ databases">
        <authorList>
            <person name="Kallberg Y."/>
            <person name="Tangrot J."/>
            <person name="Rosling A."/>
        </authorList>
    </citation>
    <scope>NUCLEOTIDE SEQUENCE</scope>
    <source>
        <strain evidence="7">Wild A</strain>
    </source>
</reference>
<evidence type="ECO:0000256" key="5">
    <source>
        <dbReference type="ARBA" id="ARBA00023212"/>
    </source>
</evidence>
<dbReference type="PANTHER" id="PTHR12058:SF0">
    <property type="entry name" value="ACTIN-RELATED PROTEIN 2_3 COMPLEX SUBUNIT 2"/>
    <property type="match status" value="1"/>
</dbReference>
<gene>
    <name evidence="7" type="ORF">FWILDA_LOCUS5499</name>
</gene>
<comment type="similarity">
    <text evidence="2 6">Belongs to the ARPC2 family.</text>
</comment>
<dbReference type="AlphaFoldDB" id="A0A9W4SKC9"/>
<keyword evidence="8" id="KW-1185">Reference proteome</keyword>
<protein>
    <recommendedName>
        <fullName evidence="6">Arp2/3 complex 34 kDa subunit</fullName>
    </recommendedName>
</protein>
<evidence type="ECO:0000256" key="1">
    <source>
        <dbReference type="ARBA" id="ARBA00004245"/>
    </source>
</evidence>
<keyword evidence="4 6" id="KW-0009">Actin-binding</keyword>
<accession>A0A9W4SKC9</accession>
<dbReference type="InterPro" id="IPR007188">
    <property type="entry name" value="ARPC2"/>
</dbReference>
<evidence type="ECO:0000313" key="7">
    <source>
        <dbReference type="EMBL" id="CAI2172280.1"/>
    </source>
</evidence>
<dbReference type="OrthoDB" id="148331at2759"/>
<evidence type="ECO:0000256" key="4">
    <source>
        <dbReference type="ARBA" id="ARBA00023203"/>
    </source>
</evidence>
<organism evidence="7 8">
    <name type="scientific">Funneliformis geosporum</name>
    <dbReference type="NCBI Taxonomy" id="1117311"/>
    <lineage>
        <taxon>Eukaryota</taxon>
        <taxon>Fungi</taxon>
        <taxon>Fungi incertae sedis</taxon>
        <taxon>Mucoromycota</taxon>
        <taxon>Glomeromycotina</taxon>
        <taxon>Glomeromycetes</taxon>
        <taxon>Glomerales</taxon>
        <taxon>Glomeraceae</taxon>
        <taxon>Funneliformis</taxon>
    </lineage>
</organism>
<dbReference type="Pfam" id="PF04045">
    <property type="entry name" value="P34-Arc"/>
    <property type="match status" value="1"/>
</dbReference>
<comment type="subunit">
    <text evidence="6">Component of the Arp2/3 complex.</text>
</comment>
<dbReference type="EMBL" id="CAMKVN010000919">
    <property type="protein sequence ID" value="CAI2172280.1"/>
    <property type="molecule type" value="Genomic_DNA"/>
</dbReference>
<dbReference type="GO" id="GO:0030041">
    <property type="term" value="P:actin filament polymerization"/>
    <property type="evidence" value="ECO:0007669"/>
    <property type="project" value="InterPro"/>
</dbReference>
<evidence type="ECO:0000256" key="2">
    <source>
        <dbReference type="ARBA" id="ARBA00007192"/>
    </source>
</evidence>
<dbReference type="GO" id="GO:0005885">
    <property type="term" value="C:Arp2/3 protein complex"/>
    <property type="evidence" value="ECO:0007669"/>
    <property type="project" value="InterPro"/>
</dbReference>
<dbReference type="GO" id="GO:0034314">
    <property type="term" value="P:Arp2/3 complex-mediated actin nucleation"/>
    <property type="evidence" value="ECO:0007669"/>
    <property type="project" value="InterPro"/>
</dbReference>